<dbReference type="EMBL" id="ATLV01023039">
    <property type="status" value="NOT_ANNOTATED_CDS"/>
    <property type="molecule type" value="Genomic_DNA"/>
</dbReference>
<organism evidence="2">
    <name type="scientific">Anopheles sinensis</name>
    <name type="common">Mosquito</name>
    <dbReference type="NCBI Taxonomy" id="74873"/>
    <lineage>
        <taxon>Eukaryota</taxon>
        <taxon>Metazoa</taxon>
        <taxon>Ecdysozoa</taxon>
        <taxon>Arthropoda</taxon>
        <taxon>Hexapoda</taxon>
        <taxon>Insecta</taxon>
        <taxon>Pterygota</taxon>
        <taxon>Neoptera</taxon>
        <taxon>Endopterygota</taxon>
        <taxon>Diptera</taxon>
        <taxon>Nematocera</taxon>
        <taxon>Culicoidea</taxon>
        <taxon>Culicidae</taxon>
        <taxon>Anophelinae</taxon>
        <taxon>Anopheles</taxon>
    </lineage>
</organism>
<reference evidence="3" key="2">
    <citation type="submission" date="2020-05" db="UniProtKB">
        <authorList>
            <consortium name="EnsemblMetazoa"/>
        </authorList>
    </citation>
    <scope>IDENTIFICATION</scope>
</reference>
<gene>
    <name evidence="2" type="ORF">ZHAS_00016272</name>
</gene>
<dbReference type="AlphaFoldDB" id="A0A084WDK1"/>
<proteinExistence type="predicted"/>
<evidence type="ECO:0000313" key="4">
    <source>
        <dbReference type="Proteomes" id="UP000030765"/>
    </source>
</evidence>
<accession>A0A084WDK1</accession>
<feature type="signal peptide" evidence="1">
    <location>
        <begin position="1"/>
        <end position="16"/>
    </location>
</feature>
<evidence type="ECO:0000313" key="2">
    <source>
        <dbReference type="EMBL" id="KFB48295.1"/>
    </source>
</evidence>
<dbReference type="Proteomes" id="UP000030765">
    <property type="component" value="Unassembled WGS sequence"/>
</dbReference>
<keyword evidence="4" id="KW-1185">Reference proteome</keyword>
<evidence type="ECO:0000313" key="3">
    <source>
        <dbReference type="EnsemblMetazoa" id="ASIC016272-PA"/>
    </source>
</evidence>
<keyword evidence="1" id="KW-0732">Signal</keyword>
<name>A0A084WDK1_ANOSI</name>
<evidence type="ECO:0000256" key="1">
    <source>
        <dbReference type="SAM" id="SignalP"/>
    </source>
</evidence>
<reference evidence="2 4" key="1">
    <citation type="journal article" date="2014" name="BMC Genomics">
        <title>Genome sequence of Anopheles sinensis provides insight into genetics basis of mosquito competence for malaria parasites.</title>
        <authorList>
            <person name="Zhou D."/>
            <person name="Zhang D."/>
            <person name="Ding G."/>
            <person name="Shi L."/>
            <person name="Hou Q."/>
            <person name="Ye Y."/>
            <person name="Xu Y."/>
            <person name="Zhou H."/>
            <person name="Xiong C."/>
            <person name="Li S."/>
            <person name="Yu J."/>
            <person name="Hong S."/>
            <person name="Yu X."/>
            <person name="Zou P."/>
            <person name="Chen C."/>
            <person name="Chang X."/>
            <person name="Wang W."/>
            <person name="Lv Y."/>
            <person name="Sun Y."/>
            <person name="Ma L."/>
            <person name="Shen B."/>
            <person name="Zhu C."/>
        </authorList>
    </citation>
    <scope>NUCLEOTIDE SEQUENCE [LARGE SCALE GENOMIC DNA]</scope>
</reference>
<dbReference type="EnsemblMetazoa" id="ASIC016272-RA">
    <property type="protein sequence ID" value="ASIC016272-PA"/>
    <property type="gene ID" value="ASIC016272"/>
</dbReference>
<dbReference type="VEuPathDB" id="VectorBase:ASIC016272"/>
<feature type="chain" id="PRO_5001784637" evidence="1">
    <location>
        <begin position="17"/>
        <end position="61"/>
    </location>
</feature>
<protein>
    <submittedName>
        <fullName evidence="2 3">Uncharacterized protein</fullName>
    </submittedName>
</protein>
<dbReference type="EMBL" id="KE525339">
    <property type="protein sequence ID" value="KFB48295.1"/>
    <property type="molecule type" value="Genomic_DNA"/>
</dbReference>
<sequence>MAAIRTILMFINRVTASTSETGTNNGPHNGPIRGYPPSGGLWSLNAIGTMRETAARQVAGL</sequence>